<feature type="transmembrane region" description="Helical" evidence="12">
    <location>
        <begin position="47"/>
        <end position="67"/>
    </location>
</feature>
<feature type="region of interest" description="Disordered" evidence="11">
    <location>
        <begin position="276"/>
        <end position="299"/>
    </location>
</feature>
<keyword evidence="4" id="KW-0349">Heme</keyword>
<keyword evidence="8 12" id="KW-1133">Transmembrane helix</keyword>
<keyword evidence="5 12" id="KW-0812">Transmembrane</keyword>
<keyword evidence="3" id="KW-0813">Transport</keyword>
<protein>
    <submittedName>
        <fullName evidence="14">Cytochrome b reductase 1, related</fullName>
    </submittedName>
</protein>
<evidence type="ECO:0000256" key="9">
    <source>
        <dbReference type="ARBA" id="ARBA00023004"/>
    </source>
</evidence>
<dbReference type="SMART" id="SM00665">
    <property type="entry name" value="B561"/>
    <property type="match status" value="1"/>
</dbReference>
<evidence type="ECO:0000259" key="13">
    <source>
        <dbReference type="PROSITE" id="PS50939"/>
    </source>
</evidence>
<accession>U6H4P3</accession>
<feature type="compositionally biased region" description="Basic residues" evidence="11">
    <location>
        <begin position="287"/>
        <end position="299"/>
    </location>
</feature>
<evidence type="ECO:0000256" key="8">
    <source>
        <dbReference type="ARBA" id="ARBA00022989"/>
    </source>
</evidence>
<keyword evidence="10 12" id="KW-0472">Membrane</keyword>
<proteinExistence type="predicted"/>
<comment type="cofactor">
    <cofactor evidence="1">
        <name>heme b</name>
        <dbReference type="ChEBI" id="CHEBI:60344"/>
    </cofactor>
</comment>
<evidence type="ECO:0000313" key="14">
    <source>
        <dbReference type="EMBL" id="CDI86857.1"/>
    </source>
</evidence>
<evidence type="ECO:0000256" key="1">
    <source>
        <dbReference type="ARBA" id="ARBA00001970"/>
    </source>
</evidence>
<feature type="transmembrane region" description="Helical" evidence="12">
    <location>
        <begin position="161"/>
        <end position="183"/>
    </location>
</feature>
<name>U6H4P3_9EIME</name>
<dbReference type="Proteomes" id="UP000018201">
    <property type="component" value="Unassembled WGS sequence"/>
</dbReference>
<dbReference type="GO" id="GO:0046872">
    <property type="term" value="F:metal ion binding"/>
    <property type="evidence" value="ECO:0007669"/>
    <property type="project" value="UniProtKB-KW"/>
</dbReference>
<feature type="transmembrane region" description="Helical" evidence="12">
    <location>
        <begin position="79"/>
        <end position="104"/>
    </location>
</feature>
<evidence type="ECO:0000256" key="5">
    <source>
        <dbReference type="ARBA" id="ARBA00022692"/>
    </source>
</evidence>
<dbReference type="EMBL" id="HG696169">
    <property type="protein sequence ID" value="CDI86857.1"/>
    <property type="molecule type" value="Genomic_DNA"/>
</dbReference>
<gene>
    <name evidence="14" type="ORF">EPH_0074580</name>
</gene>
<keyword evidence="9" id="KW-0408">Iron</keyword>
<evidence type="ECO:0000256" key="10">
    <source>
        <dbReference type="ARBA" id="ARBA00023136"/>
    </source>
</evidence>
<comment type="subcellular location">
    <subcellularLocation>
        <location evidence="2">Membrane</location>
        <topology evidence="2">Multi-pass membrane protein</topology>
    </subcellularLocation>
</comment>
<reference evidence="14" key="1">
    <citation type="submission" date="2013-10" db="EMBL/GenBank/DDBJ databases">
        <title>Genomic analysis of the causative agents of coccidiosis in chickens.</title>
        <authorList>
            <person name="Reid A.J."/>
            <person name="Blake D."/>
            <person name="Billington K."/>
            <person name="Browne H."/>
            <person name="Dunn M."/>
            <person name="Hung S."/>
            <person name="Kawahara F."/>
            <person name="Miranda-Saavedra D."/>
            <person name="Mourier T."/>
            <person name="Nagra H."/>
            <person name="Otto T.D."/>
            <person name="Rawlings N."/>
            <person name="Sanchez A."/>
            <person name="Sanders M."/>
            <person name="Subramaniam C."/>
            <person name="Tay Y."/>
            <person name="Dear P."/>
            <person name="Doerig C."/>
            <person name="Gruber A."/>
            <person name="Parkinson J."/>
            <person name="Shirley M."/>
            <person name="Wan K.L."/>
            <person name="Berriman M."/>
            <person name="Tomley F."/>
            <person name="Pain A."/>
        </authorList>
    </citation>
    <scope>NUCLEOTIDE SEQUENCE [LARGE SCALE GENOMIC DNA]</scope>
    <source>
        <strain evidence="14">Houghton</strain>
    </source>
</reference>
<evidence type="ECO:0000256" key="3">
    <source>
        <dbReference type="ARBA" id="ARBA00022448"/>
    </source>
</evidence>
<feature type="transmembrane region" description="Helical" evidence="12">
    <location>
        <begin position="12"/>
        <end position="35"/>
    </location>
</feature>
<evidence type="ECO:0000256" key="12">
    <source>
        <dbReference type="SAM" id="Phobius"/>
    </source>
</evidence>
<dbReference type="PANTHER" id="PTHR10106:SF0">
    <property type="entry name" value="LD36721P"/>
    <property type="match status" value="1"/>
</dbReference>
<dbReference type="InterPro" id="IPR006593">
    <property type="entry name" value="Cyt_b561/ferric_Rdtase_TM"/>
</dbReference>
<evidence type="ECO:0000256" key="11">
    <source>
        <dbReference type="SAM" id="MobiDB-lite"/>
    </source>
</evidence>
<keyword evidence="7" id="KW-0249">Electron transport</keyword>
<keyword evidence="15" id="KW-1185">Reference proteome</keyword>
<feature type="domain" description="Cytochrome b561" evidence="13">
    <location>
        <begin position="1"/>
        <end position="182"/>
    </location>
</feature>
<organism evidence="14 15">
    <name type="scientific">Eimeria praecox</name>
    <dbReference type="NCBI Taxonomy" id="51316"/>
    <lineage>
        <taxon>Eukaryota</taxon>
        <taxon>Sar</taxon>
        <taxon>Alveolata</taxon>
        <taxon>Apicomplexa</taxon>
        <taxon>Conoidasida</taxon>
        <taxon>Coccidia</taxon>
        <taxon>Eucoccidiorida</taxon>
        <taxon>Eimeriorina</taxon>
        <taxon>Eimeriidae</taxon>
        <taxon>Eimeria</taxon>
    </lineage>
</organism>
<dbReference type="GO" id="GO:0016491">
    <property type="term" value="F:oxidoreductase activity"/>
    <property type="evidence" value="ECO:0007669"/>
    <property type="project" value="InterPro"/>
</dbReference>
<dbReference type="Pfam" id="PF03188">
    <property type="entry name" value="Cytochrom_B561"/>
    <property type="match status" value="1"/>
</dbReference>
<dbReference type="VEuPathDB" id="ToxoDB:EPH_0074580"/>
<evidence type="ECO:0000256" key="7">
    <source>
        <dbReference type="ARBA" id="ARBA00022982"/>
    </source>
</evidence>
<evidence type="ECO:0000256" key="4">
    <source>
        <dbReference type="ARBA" id="ARBA00022617"/>
    </source>
</evidence>
<evidence type="ECO:0000256" key="6">
    <source>
        <dbReference type="ARBA" id="ARBA00022723"/>
    </source>
</evidence>
<dbReference type="InterPro" id="IPR043205">
    <property type="entry name" value="CYB561/CYBRD1-like"/>
</dbReference>
<dbReference type="PANTHER" id="PTHR10106">
    <property type="entry name" value="CYTOCHROME B561-RELATED"/>
    <property type="match status" value="1"/>
</dbReference>
<dbReference type="AlphaFoldDB" id="U6H4P3"/>
<evidence type="ECO:0000313" key="15">
    <source>
        <dbReference type="Proteomes" id="UP000018201"/>
    </source>
</evidence>
<dbReference type="Gene3D" id="1.20.120.1770">
    <property type="match status" value="1"/>
</dbReference>
<dbReference type="GO" id="GO:0016020">
    <property type="term" value="C:membrane"/>
    <property type="evidence" value="ECO:0007669"/>
    <property type="project" value="UniProtKB-SubCell"/>
</dbReference>
<reference evidence="14" key="2">
    <citation type="submission" date="2013-10" db="EMBL/GenBank/DDBJ databases">
        <authorList>
            <person name="Aslett M."/>
        </authorList>
    </citation>
    <scope>NUCLEOTIDE SEQUENCE [LARGE SCALE GENOMIC DNA]</scope>
    <source>
        <strain evidence="14">Houghton</strain>
    </source>
</reference>
<dbReference type="OrthoDB" id="354718at2759"/>
<dbReference type="PROSITE" id="PS50939">
    <property type="entry name" value="CYTOCHROME_B561"/>
    <property type="match status" value="1"/>
</dbReference>
<keyword evidence="6" id="KW-0479">Metal-binding</keyword>
<evidence type="ECO:0000256" key="2">
    <source>
        <dbReference type="ARBA" id="ARBA00004141"/>
    </source>
</evidence>
<feature type="region of interest" description="Disordered" evidence="11">
    <location>
        <begin position="190"/>
        <end position="225"/>
    </location>
</feature>
<sequence>MLLLVAVKFFNFHPLLNILAFGVATTESLISFKAFGLRHTAAKTVHGCLQLASFLLGIAAFTVVILFHNSNEFPNFYSVHSWIGLTVYALSWCQFLSGLLIFWLPGFAPGSVKAAYIRYHKIGGIVIYSGALAAVCSGLMQKQSFLRNNSPKAPLFGTANILANALGVTAVLILFAVLAVLGFENISSHRSLPSPRTPESVPPEDGDLRAFGSAADTERLRPRTPNRRARQAGIFYLSRPQLRWLLKLLMSAAMKQASFLYGAERMRWVFVQTPHNNAMRGTDPQRRQLRHRSRRVAHP</sequence>
<feature type="transmembrane region" description="Helical" evidence="12">
    <location>
        <begin position="125"/>
        <end position="141"/>
    </location>
</feature>